<feature type="compositionally biased region" description="Polar residues" evidence="17">
    <location>
        <begin position="1086"/>
        <end position="1101"/>
    </location>
</feature>
<keyword evidence="13" id="KW-0805">Transcription regulation</keyword>
<dbReference type="InterPro" id="IPR003347">
    <property type="entry name" value="JmjC_dom"/>
</dbReference>
<dbReference type="GO" id="GO:0000785">
    <property type="term" value="C:chromatin"/>
    <property type="evidence" value="ECO:0007669"/>
    <property type="project" value="TreeGrafter"/>
</dbReference>
<accession>A0AAD8ZB30</accession>
<feature type="compositionally biased region" description="Polar residues" evidence="17">
    <location>
        <begin position="372"/>
        <end position="382"/>
    </location>
</feature>
<keyword evidence="10" id="KW-0223">Dioxygenase</keyword>
<feature type="region of interest" description="Disordered" evidence="17">
    <location>
        <begin position="366"/>
        <end position="628"/>
    </location>
</feature>
<dbReference type="SUPFAM" id="SSF57903">
    <property type="entry name" value="FYVE/PHD zinc finger"/>
    <property type="match status" value="1"/>
</dbReference>
<feature type="domain" description="JmjC" evidence="19">
    <location>
        <begin position="146"/>
        <end position="312"/>
    </location>
</feature>
<feature type="compositionally biased region" description="Basic and acidic residues" evidence="17">
    <location>
        <begin position="1056"/>
        <end position="1065"/>
    </location>
</feature>
<dbReference type="PROSITE" id="PS51184">
    <property type="entry name" value="JMJC"/>
    <property type="match status" value="1"/>
</dbReference>
<feature type="compositionally biased region" description="Basic and acidic residues" evidence="17">
    <location>
        <begin position="869"/>
        <end position="892"/>
    </location>
</feature>
<dbReference type="PANTHER" id="PTHR10694:SF51">
    <property type="entry name" value="[HISTONE H3]-TRIMETHYL-L-LYSINE(9) DEMETHYLASE"/>
    <property type="match status" value="1"/>
</dbReference>
<evidence type="ECO:0000256" key="11">
    <source>
        <dbReference type="ARBA" id="ARBA00023002"/>
    </source>
</evidence>
<dbReference type="SMART" id="SM00558">
    <property type="entry name" value="JmjC"/>
    <property type="match status" value="1"/>
</dbReference>
<dbReference type="SMART" id="SM00249">
    <property type="entry name" value="PHD"/>
    <property type="match status" value="2"/>
</dbReference>
<evidence type="ECO:0000256" key="15">
    <source>
        <dbReference type="ARBA" id="ARBA00023242"/>
    </source>
</evidence>
<feature type="compositionally biased region" description="Basic and acidic residues" evidence="17">
    <location>
        <begin position="975"/>
        <end position="984"/>
    </location>
</feature>
<feature type="compositionally biased region" description="Basic and acidic residues" evidence="17">
    <location>
        <begin position="615"/>
        <end position="626"/>
    </location>
</feature>
<dbReference type="EC" id="1.14.11.66" evidence="4"/>
<evidence type="ECO:0000256" key="4">
    <source>
        <dbReference type="ARBA" id="ARBA00012900"/>
    </source>
</evidence>
<comment type="subcellular location">
    <subcellularLocation>
        <location evidence="2">Nucleus</location>
    </subcellularLocation>
</comment>
<feature type="region of interest" description="Disordered" evidence="17">
    <location>
        <begin position="1234"/>
        <end position="1294"/>
    </location>
</feature>
<evidence type="ECO:0000313" key="21">
    <source>
        <dbReference type="EMBL" id="KAK1795817.1"/>
    </source>
</evidence>
<evidence type="ECO:0000259" key="20">
    <source>
        <dbReference type="PROSITE" id="PS51805"/>
    </source>
</evidence>
<feature type="compositionally biased region" description="Acidic residues" evidence="17">
    <location>
        <begin position="446"/>
        <end position="463"/>
    </location>
</feature>
<evidence type="ECO:0000256" key="6">
    <source>
        <dbReference type="ARBA" id="ARBA00022737"/>
    </source>
</evidence>
<organism evidence="21 22">
    <name type="scientific">Electrophorus voltai</name>
    <dbReference type="NCBI Taxonomy" id="2609070"/>
    <lineage>
        <taxon>Eukaryota</taxon>
        <taxon>Metazoa</taxon>
        <taxon>Chordata</taxon>
        <taxon>Craniata</taxon>
        <taxon>Vertebrata</taxon>
        <taxon>Euteleostomi</taxon>
        <taxon>Actinopterygii</taxon>
        <taxon>Neopterygii</taxon>
        <taxon>Teleostei</taxon>
        <taxon>Ostariophysi</taxon>
        <taxon>Gymnotiformes</taxon>
        <taxon>Gymnotoidei</taxon>
        <taxon>Gymnotidae</taxon>
        <taxon>Electrophorus</taxon>
    </lineage>
</organism>
<evidence type="ECO:0000259" key="18">
    <source>
        <dbReference type="PROSITE" id="PS51183"/>
    </source>
</evidence>
<evidence type="ECO:0000256" key="14">
    <source>
        <dbReference type="ARBA" id="ARBA00023163"/>
    </source>
</evidence>
<protein>
    <recommendedName>
        <fullName evidence="4">[histone H3]-trimethyl-L-lysine(9) demethylase</fullName>
        <ecNumber evidence="4">1.14.11.66</ecNumber>
    </recommendedName>
</protein>
<dbReference type="InterPro" id="IPR047481">
    <property type="entry name" value="Tudor_KDM4A_rpt2"/>
</dbReference>
<dbReference type="SUPFAM" id="SSF51197">
    <property type="entry name" value="Clavaminate synthase-like"/>
    <property type="match status" value="1"/>
</dbReference>
<evidence type="ECO:0000256" key="12">
    <source>
        <dbReference type="ARBA" id="ARBA00023004"/>
    </source>
</evidence>
<comment type="similarity">
    <text evidence="3">Belongs to the JHDM3 histone demethylase family.</text>
</comment>
<dbReference type="Gene3D" id="2.30.30.140">
    <property type="match status" value="1"/>
</dbReference>
<dbReference type="Pfam" id="PF18104">
    <property type="entry name" value="Tudor_2"/>
    <property type="match status" value="2"/>
</dbReference>
<dbReference type="Pfam" id="PF13831">
    <property type="entry name" value="PHD_2"/>
    <property type="match status" value="1"/>
</dbReference>
<keyword evidence="14" id="KW-0804">Transcription</keyword>
<keyword evidence="12" id="KW-0408">Iron</keyword>
<feature type="region of interest" description="Disordered" evidence="17">
    <location>
        <begin position="1317"/>
        <end position="1351"/>
    </location>
</feature>
<gene>
    <name evidence="21" type="ORF">P4O66_009840</name>
</gene>
<evidence type="ECO:0000256" key="3">
    <source>
        <dbReference type="ARBA" id="ARBA00009711"/>
    </source>
</evidence>
<feature type="domain" description="PHD-type" evidence="20">
    <location>
        <begin position="1526"/>
        <end position="1639"/>
    </location>
</feature>
<dbReference type="CDD" id="cd20463">
    <property type="entry name" value="Tudor_JMJD2A_rpt1"/>
    <property type="match status" value="1"/>
</dbReference>
<feature type="compositionally biased region" description="Basic and acidic residues" evidence="17">
    <location>
        <begin position="428"/>
        <end position="445"/>
    </location>
</feature>
<feature type="compositionally biased region" description="Basic and acidic residues" evidence="17">
    <location>
        <begin position="396"/>
        <end position="415"/>
    </location>
</feature>
<dbReference type="GO" id="GO:0008270">
    <property type="term" value="F:zinc ion binding"/>
    <property type="evidence" value="ECO:0007669"/>
    <property type="project" value="UniProtKB-KW"/>
</dbReference>
<dbReference type="InterPro" id="IPR002999">
    <property type="entry name" value="Tudor"/>
</dbReference>
<keyword evidence="9" id="KW-0156">Chromatin regulator</keyword>
<dbReference type="GO" id="GO:0010468">
    <property type="term" value="P:regulation of gene expression"/>
    <property type="evidence" value="ECO:0007669"/>
    <property type="project" value="TreeGrafter"/>
</dbReference>
<dbReference type="SUPFAM" id="SSF63748">
    <property type="entry name" value="Tudor/PWWP/MBT"/>
    <property type="match status" value="2"/>
</dbReference>
<feature type="domain" description="JmjN" evidence="18">
    <location>
        <begin position="18"/>
        <end position="60"/>
    </location>
</feature>
<evidence type="ECO:0000256" key="16">
    <source>
        <dbReference type="ARBA" id="ARBA00049349"/>
    </source>
</evidence>
<feature type="compositionally biased region" description="Acidic residues" evidence="17">
    <location>
        <begin position="859"/>
        <end position="868"/>
    </location>
</feature>
<feature type="compositionally biased region" description="Basic and acidic residues" evidence="17">
    <location>
        <begin position="471"/>
        <end position="586"/>
    </location>
</feature>
<dbReference type="Gene3D" id="2.60.120.650">
    <property type="entry name" value="Cupin"/>
    <property type="match status" value="1"/>
</dbReference>
<dbReference type="FunFam" id="2.60.120.650:FF:000048">
    <property type="entry name" value="Lysine-specific demethylase 4A"/>
    <property type="match status" value="1"/>
</dbReference>
<dbReference type="InterPro" id="IPR019787">
    <property type="entry name" value="Znf_PHD-finger"/>
</dbReference>
<feature type="compositionally biased region" description="Basic and acidic residues" evidence="17">
    <location>
        <begin position="955"/>
        <end position="968"/>
    </location>
</feature>
<feature type="compositionally biased region" description="Basic and acidic residues" evidence="17">
    <location>
        <begin position="765"/>
        <end position="833"/>
    </location>
</feature>
<dbReference type="CDD" id="cd20466">
    <property type="entry name" value="Tudor_JMJD2A_rpt2"/>
    <property type="match status" value="1"/>
</dbReference>
<evidence type="ECO:0000256" key="13">
    <source>
        <dbReference type="ARBA" id="ARBA00023015"/>
    </source>
</evidence>
<feature type="compositionally biased region" description="Polar residues" evidence="17">
    <location>
        <begin position="1110"/>
        <end position="1137"/>
    </location>
</feature>
<evidence type="ECO:0000256" key="5">
    <source>
        <dbReference type="ARBA" id="ARBA00022723"/>
    </source>
</evidence>
<feature type="compositionally biased region" description="Basic and acidic residues" evidence="17">
    <location>
        <begin position="1265"/>
        <end position="1275"/>
    </location>
</feature>
<dbReference type="InterPro" id="IPR013083">
    <property type="entry name" value="Znf_RING/FYVE/PHD"/>
</dbReference>
<comment type="cofactor">
    <cofactor evidence="1">
        <name>Fe(2+)</name>
        <dbReference type="ChEBI" id="CHEBI:29033"/>
    </cofactor>
</comment>
<evidence type="ECO:0000313" key="22">
    <source>
        <dbReference type="Proteomes" id="UP001239994"/>
    </source>
</evidence>
<evidence type="ECO:0000256" key="8">
    <source>
        <dbReference type="ARBA" id="ARBA00022833"/>
    </source>
</evidence>
<dbReference type="InterPro" id="IPR047479">
    <property type="entry name" value="Tudor_KDM4A_rpt1"/>
</dbReference>
<dbReference type="PROSITE" id="PS51805">
    <property type="entry name" value="EPHD"/>
    <property type="match status" value="1"/>
</dbReference>
<dbReference type="InterPro" id="IPR011011">
    <property type="entry name" value="Znf_FYVE_PHD"/>
</dbReference>
<evidence type="ECO:0000256" key="10">
    <source>
        <dbReference type="ARBA" id="ARBA00022964"/>
    </source>
</evidence>
<dbReference type="Proteomes" id="UP001239994">
    <property type="component" value="Unassembled WGS sequence"/>
</dbReference>
<evidence type="ECO:0000256" key="2">
    <source>
        <dbReference type="ARBA" id="ARBA00004123"/>
    </source>
</evidence>
<evidence type="ECO:0000256" key="9">
    <source>
        <dbReference type="ARBA" id="ARBA00022853"/>
    </source>
</evidence>
<dbReference type="FunFam" id="3.10.330.70:FF:000001">
    <property type="entry name" value="Putative lysine-specific demethylase 4a"/>
    <property type="match status" value="1"/>
</dbReference>
<comment type="caution">
    <text evidence="21">The sequence shown here is derived from an EMBL/GenBank/DDBJ whole genome shotgun (WGS) entry which is preliminary data.</text>
</comment>
<reference evidence="21" key="1">
    <citation type="submission" date="2023-03" db="EMBL/GenBank/DDBJ databases">
        <title>Electrophorus voltai genome.</title>
        <authorList>
            <person name="Bian C."/>
        </authorList>
    </citation>
    <scope>NUCLEOTIDE SEQUENCE</scope>
    <source>
        <strain evidence="21">CB-2022</strain>
        <tissue evidence="21">Muscle</tissue>
    </source>
</reference>
<keyword evidence="11" id="KW-0560">Oxidoreductase</keyword>
<dbReference type="Pfam" id="PF02373">
    <property type="entry name" value="JmjC"/>
    <property type="match status" value="1"/>
</dbReference>
<dbReference type="InterPro" id="IPR003349">
    <property type="entry name" value="JmjN"/>
</dbReference>
<keyword evidence="8" id="KW-0862">Zinc</keyword>
<evidence type="ECO:0000256" key="1">
    <source>
        <dbReference type="ARBA" id="ARBA00001954"/>
    </source>
</evidence>
<keyword evidence="6" id="KW-0677">Repeat</keyword>
<dbReference type="GO" id="GO:0051864">
    <property type="term" value="F:histone H3K36 demethylase activity"/>
    <property type="evidence" value="ECO:0007669"/>
    <property type="project" value="TreeGrafter"/>
</dbReference>
<evidence type="ECO:0000259" key="19">
    <source>
        <dbReference type="PROSITE" id="PS51184"/>
    </source>
</evidence>
<feature type="non-terminal residue" evidence="21">
    <location>
        <position position="1"/>
    </location>
</feature>
<dbReference type="GO" id="GO:0140684">
    <property type="term" value="F:histone H3K9me2/H3K9me3 demethylase activity"/>
    <property type="evidence" value="ECO:0007669"/>
    <property type="project" value="UniProtKB-EC"/>
</dbReference>
<feature type="compositionally biased region" description="Basic and acidic residues" evidence="17">
    <location>
        <begin position="1319"/>
        <end position="1341"/>
    </location>
</feature>
<dbReference type="SMART" id="SM00333">
    <property type="entry name" value="TUDOR"/>
    <property type="match status" value="2"/>
</dbReference>
<proteinExistence type="inferred from homology"/>
<dbReference type="Pfam" id="PF02375">
    <property type="entry name" value="JmjN"/>
    <property type="match status" value="1"/>
</dbReference>
<feature type="compositionally biased region" description="Basic and acidic residues" evidence="17">
    <location>
        <begin position="842"/>
        <end position="858"/>
    </location>
</feature>
<dbReference type="InterPro" id="IPR040477">
    <property type="entry name" value="KDM4-like_Tudor"/>
</dbReference>
<keyword evidence="15" id="KW-0539">Nucleus</keyword>
<sequence>PSSRMASDSVGQTPGSNIMIFHPTKEEFKDFSRYVAYMESQGAHRAGMAKVIPPKDWKARRTYDDIDDLVIPAPIQQVVTGESGLFTQYNIQKKPMSVREFRRTANTDKFCNPRYVEFEELERKYWRNLTFNPPLYGADINGTLYDPDVSEWNMGHLNTILDLVEKESGIKVKGVITPFLYFGMWKSTFAWHTEDMDLYSVNYLHFGEPKSWYVVPPEHGKRLERLAKGFFPGSAQSCEAFLRHKMTLISPSILRKYGIPLEKVTQEAGEFIVTFPFAYHAGFNHGFNCAESTNFATQRWIDYGKQAALCSCRKDMVKISMDVFVRKFQPERYKLWKAGKDNAPIDHSKVTLEVAELLTDEKVQAEERGELSNWTETISQAEEGSERPAEQGGGERAAEREGGERAVTETEKTDNETGETQMITANADRGETPTEKTESGERETENTECEDRETENTECEDRETENTSESSEGRTEKEDKGNREVEEDSGRADKDTAEKDTAEKDTAEKDTAEKDTADKDTAEKDTAEKDTAEKDTADKDTAEKDTAEKDTAEKDTADKDTAEKDTAEMDTADKDTADKDTADKATTEMATTEMATTEMATTEMATTEMATTDKATTDKATTEKATTEMATTEMATTEMATTEMATTDKATTDKATTDKATTEMATTEMATTEMATTEKATTEMATTEMATTEMATTEKATTEMATTEMATTEMATTEKATTEMATTEMATTEKATAEMATAEMEPCKKTHSETHGEEMNSETTHTQRREGEPEQTDMDTREIKTEKEETDRGQLERENGEKPREKIETLITETERVENETKEQEMERAEWKTQGETGGEIGMDRGETEDEKEKRGAGEMEEDGSENGETEKVEAARCETEREMAETPRGETDLETGMLGRERNESGGEGAVAEAEEERGGRREALEAGDMQGGGVDTEEGEKEGGGAGIEDGEMERGEVTAEAVDARECEEEENTHSAEEERSGSPLQDKSSECKQQVAVKRPRDTSAGSGAGFAEAEEQVQQKRARFSQPDPREVEGCVGPADPDGQEGEDSMETDRTPDHPKTPSCLSDKPPVSSPAPIIDTPPSQSRDLTPSATSDVMQPGDITDKTSTSASTFSDVTASSQPASVTTRRSDITSQSNYITSQLSEITSQLPDVITQPSQNNITSLSSDIVSRPVDITSQSHKFTPCHDLKTKPSSVTNLPGDITPPWCALTNKPSKITAKLHSNDITTKPNANDFSIRAKPTHSTRHHGDITPKPCKTSPKFELKSRESIGTRAPPEAIGEHRANSSVNPAQRLFQRTLSPAEVLHVHSYAKGDYSDPEPHSRGARDSDSDTETHSDSQQGAEEGCEDALNSLVKLPRHHPLMKDGISDEELQDQALIDEEGLEGESWAKRLALLWQNRPYNEEREREYNREMGLQSPYCAVCMLFQAHQRSEGGDREPAPIQAGGQVRTKPLIPEVCFTTTTEDSAELHLSTPHLEQDGTSVLISCAQCCVRVHTSCYGVAPERVTKDWRCARCVANALTESCCLCSLRGGALHRANNDKWVHVLCAVAILEARFVNVTERSPIDLSGIPLQRFRLKCYYCKRRMKRTWGCCVQCSHGRCPTSYHPTCAQVAGVLMHPDDWPFVVYVTCCRHKGPSQSERNKESMRDLSVGQKVICKHKNGRYYQCDVVQLSKETFYEVNFDDGSFSDNLFPEDIVGRDCSQLGPPPPGDVVQVRWTDGLIYGAKFVASHVIQMYQVEFEDGSQLTAKRDDVYTLDEELPKRVKSRLSKASDMRFDGMFGEKKEQLSKRQRVINPKYRGDYIEPVIYRAIME</sequence>
<dbReference type="FunFam" id="3.30.40.10:FF:000029">
    <property type="entry name" value="lysine-specific demethylase 4C isoform X1"/>
    <property type="match status" value="1"/>
</dbReference>
<dbReference type="GO" id="GO:0005634">
    <property type="term" value="C:nucleus"/>
    <property type="evidence" value="ECO:0007669"/>
    <property type="project" value="UniProtKB-SubCell"/>
</dbReference>
<keyword evidence="5" id="KW-0479">Metal-binding</keyword>
<feature type="compositionally biased region" description="Basic and acidic residues" evidence="17">
    <location>
        <begin position="745"/>
        <end position="758"/>
    </location>
</feature>
<name>A0AAD8ZB30_9TELE</name>
<dbReference type="PANTHER" id="PTHR10694">
    <property type="entry name" value="LYSINE-SPECIFIC DEMETHYLASE"/>
    <property type="match status" value="1"/>
</dbReference>
<dbReference type="InterPro" id="IPR034732">
    <property type="entry name" value="EPHD"/>
</dbReference>
<dbReference type="SMART" id="SM00545">
    <property type="entry name" value="JmjN"/>
    <property type="match status" value="1"/>
</dbReference>
<keyword evidence="7" id="KW-0863">Zinc-finger</keyword>
<feature type="region of interest" description="Disordered" evidence="17">
    <location>
        <begin position="743"/>
        <end position="1137"/>
    </location>
</feature>
<dbReference type="Gene3D" id="3.30.40.10">
    <property type="entry name" value="Zinc/RING finger domain, C3HC4 (zinc finger)"/>
    <property type="match status" value="2"/>
</dbReference>
<evidence type="ECO:0000256" key="7">
    <source>
        <dbReference type="ARBA" id="ARBA00022771"/>
    </source>
</evidence>
<dbReference type="Gene3D" id="3.10.330.70">
    <property type="match status" value="1"/>
</dbReference>
<keyword evidence="22" id="KW-1185">Reference proteome</keyword>
<dbReference type="EMBL" id="JAROKS010000015">
    <property type="protein sequence ID" value="KAK1795817.1"/>
    <property type="molecule type" value="Genomic_DNA"/>
</dbReference>
<dbReference type="Pfam" id="PF13832">
    <property type="entry name" value="zf-HC5HC2H_2"/>
    <property type="match status" value="1"/>
</dbReference>
<evidence type="ECO:0000256" key="17">
    <source>
        <dbReference type="SAM" id="MobiDB-lite"/>
    </source>
</evidence>
<dbReference type="InterPro" id="IPR001965">
    <property type="entry name" value="Znf_PHD"/>
</dbReference>
<comment type="catalytic activity">
    <reaction evidence="16">
        <text>N(6),N(6),N(6)-trimethyl-L-lysyl(9)-[histone H3] + 2 2-oxoglutarate + 2 O2 = N(6)-methyl-L-lysyl(9)-[histone H3] + 2 formaldehyde + 2 succinate + 2 CO2</text>
        <dbReference type="Rhea" id="RHEA:60200"/>
        <dbReference type="Rhea" id="RHEA-COMP:15538"/>
        <dbReference type="Rhea" id="RHEA-COMP:15542"/>
        <dbReference type="ChEBI" id="CHEBI:15379"/>
        <dbReference type="ChEBI" id="CHEBI:16526"/>
        <dbReference type="ChEBI" id="CHEBI:16810"/>
        <dbReference type="ChEBI" id="CHEBI:16842"/>
        <dbReference type="ChEBI" id="CHEBI:30031"/>
        <dbReference type="ChEBI" id="CHEBI:61929"/>
        <dbReference type="ChEBI" id="CHEBI:61961"/>
        <dbReference type="EC" id="1.14.11.66"/>
    </reaction>
</comment>
<feature type="compositionally biased region" description="Low complexity" evidence="17">
    <location>
        <begin position="587"/>
        <end position="614"/>
    </location>
</feature>
<dbReference type="PROSITE" id="PS51183">
    <property type="entry name" value="JMJN"/>
    <property type="match status" value="1"/>
</dbReference>